<accession>A0A9E7H6I6</accession>
<evidence type="ECO:0000256" key="7">
    <source>
        <dbReference type="ARBA" id="ARBA00023136"/>
    </source>
</evidence>
<keyword evidence="4 9" id="KW-0812">Transmembrane</keyword>
<feature type="transmembrane region" description="Helical" evidence="9">
    <location>
        <begin position="571"/>
        <end position="597"/>
    </location>
</feature>
<keyword evidence="5 9" id="KW-1133">Transmembrane helix</keyword>
<feature type="transmembrane region" description="Helical" evidence="9">
    <location>
        <begin position="609"/>
        <end position="630"/>
    </location>
</feature>
<dbReference type="PROSITE" id="PS51339">
    <property type="entry name" value="PPASE_MYOTUBULARIN"/>
    <property type="match status" value="1"/>
</dbReference>
<reference evidence="11" key="1">
    <citation type="submission" date="2022-05" db="EMBL/GenBank/DDBJ databases">
        <title>The Musa troglodytarum L. genome provides insights into the mechanism of non-climacteric behaviour and enrichment of carotenoids.</title>
        <authorList>
            <person name="Wang J."/>
        </authorList>
    </citation>
    <scope>NUCLEOTIDE SEQUENCE</scope>
    <source>
        <tissue evidence="11">Leaf</tissue>
    </source>
</reference>
<dbReference type="InterPro" id="IPR010569">
    <property type="entry name" value="Myotubularin-like_Pase_dom"/>
</dbReference>
<feature type="region of interest" description="Disordered" evidence="8">
    <location>
        <begin position="1088"/>
        <end position="1120"/>
    </location>
</feature>
<dbReference type="Gene3D" id="2.30.29.30">
    <property type="entry name" value="Pleckstrin-homology domain (PH domain)/Phosphotyrosine-binding domain (PTB)"/>
    <property type="match status" value="1"/>
</dbReference>
<dbReference type="Gene3D" id="1.20.1250.20">
    <property type="entry name" value="MFS general substrate transporter like domains"/>
    <property type="match status" value="1"/>
</dbReference>
<dbReference type="SUPFAM" id="SSF50729">
    <property type="entry name" value="PH domain-like"/>
    <property type="match status" value="1"/>
</dbReference>
<dbReference type="SMART" id="SM00568">
    <property type="entry name" value="GRAM"/>
    <property type="match status" value="1"/>
</dbReference>
<dbReference type="OrthoDB" id="8904098at2759"/>
<evidence type="ECO:0000256" key="9">
    <source>
        <dbReference type="SAM" id="Phobius"/>
    </source>
</evidence>
<dbReference type="GO" id="GO:0006857">
    <property type="term" value="P:oligopeptide transport"/>
    <property type="evidence" value="ECO:0007669"/>
    <property type="project" value="InterPro"/>
</dbReference>
<dbReference type="Pfam" id="PF06602">
    <property type="entry name" value="Myotub-related"/>
    <property type="match status" value="1"/>
</dbReference>
<feature type="transmembrane region" description="Helical" evidence="9">
    <location>
        <begin position="257"/>
        <end position="277"/>
    </location>
</feature>
<dbReference type="SUPFAM" id="SSF103473">
    <property type="entry name" value="MFS general substrate transporter"/>
    <property type="match status" value="1"/>
</dbReference>
<dbReference type="GO" id="GO:0052629">
    <property type="term" value="F:phosphatidylinositol-3,5-bisphosphate 3-phosphatase activity"/>
    <property type="evidence" value="ECO:0007669"/>
    <property type="project" value="UniProtKB-EC"/>
</dbReference>
<dbReference type="InterPro" id="IPR011993">
    <property type="entry name" value="PH-like_dom_sf"/>
</dbReference>
<feature type="transmembrane region" description="Helical" evidence="9">
    <location>
        <begin position="298"/>
        <end position="321"/>
    </location>
</feature>
<feature type="compositionally biased region" description="Low complexity" evidence="8">
    <location>
        <begin position="1088"/>
        <end position="1104"/>
    </location>
</feature>
<dbReference type="InterPro" id="IPR000109">
    <property type="entry name" value="POT_fam"/>
</dbReference>
<feature type="transmembrane region" description="Helical" evidence="9">
    <location>
        <begin position="525"/>
        <end position="544"/>
    </location>
</feature>
<evidence type="ECO:0000256" key="4">
    <source>
        <dbReference type="ARBA" id="ARBA00022692"/>
    </source>
</evidence>
<comment type="similarity">
    <text evidence="2">Belongs to the major facilitator superfamily. Proton-dependent oligopeptide transporter (POT/PTR) (TC 2.A.17) family.</text>
</comment>
<feature type="transmembrane region" description="Helical" evidence="9">
    <location>
        <begin position="182"/>
        <end position="202"/>
    </location>
</feature>
<evidence type="ECO:0000313" key="11">
    <source>
        <dbReference type="EMBL" id="URE27670.1"/>
    </source>
</evidence>
<keyword evidence="7 9" id="KW-0472">Membrane</keyword>
<comment type="subcellular location">
    <subcellularLocation>
        <location evidence="1">Membrane</location>
        <topology evidence="1">Multi-pass membrane protein</topology>
    </subcellularLocation>
</comment>
<feature type="transmembrane region" description="Helical" evidence="9">
    <location>
        <begin position="484"/>
        <end position="505"/>
    </location>
</feature>
<evidence type="ECO:0000256" key="6">
    <source>
        <dbReference type="ARBA" id="ARBA00023098"/>
    </source>
</evidence>
<feature type="transmembrane region" description="Helical" evidence="9">
    <location>
        <begin position="23"/>
        <end position="45"/>
    </location>
</feature>
<name>A0A9E7H6I6_9LILI</name>
<evidence type="ECO:0000313" key="12">
    <source>
        <dbReference type="Proteomes" id="UP001055439"/>
    </source>
</evidence>
<dbReference type="GO" id="GO:0006629">
    <property type="term" value="P:lipid metabolic process"/>
    <property type="evidence" value="ECO:0007669"/>
    <property type="project" value="UniProtKB-KW"/>
</dbReference>
<protein>
    <recommendedName>
        <fullName evidence="3">phosphatidylinositol-3,5-bisphosphate 3-phosphatase</fullName>
        <ecNumber evidence="3">3.1.3.95</ecNumber>
    </recommendedName>
</protein>
<dbReference type="InterPro" id="IPR036259">
    <property type="entry name" value="MFS_trans_sf"/>
</dbReference>
<dbReference type="SUPFAM" id="SSF52799">
    <property type="entry name" value="(Phosphotyrosine protein) phosphatases II"/>
    <property type="match status" value="1"/>
</dbReference>
<evidence type="ECO:0000256" key="5">
    <source>
        <dbReference type="ARBA" id="ARBA00022989"/>
    </source>
</evidence>
<gene>
    <name evidence="11" type="ORF">MUK42_07348</name>
</gene>
<dbReference type="PROSITE" id="PS01022">
    <property type="entry name" value="PTR2_1"/>
    <property type="match status" value="1"/>
</dbReference>
<feature type="region of interest" description="Disordered" evidence="8">
    <location>
        <begin position="1327"/>
        <end position="1349"/>
    </location>
</feature>
<feature type="transmembrane region" description="Helical" evidence="9">
    <location>
        <begin position="443"/>
        <end position="464"/>
    </location>
</feature>
<evidence type="ECO:0000259" key="10">
    <source>
        <dbReference type="PROSITE" id="PS51339"/>
    </source>
</evidence>
<organism evidence="11 12">
    <name type="scientific">Musa troglodytarum</name>
    <name type="common">fe'i banana</name>
    <dbReference type="NCBI Taxonomy" id="320322"/>
    <lineage>
        <taxon>Eukaryota</taxon>
        <taxon>Viridiplantae</taxon>
        <taxon>Streptophyta</taxon>
        <taxon>Embryophyta</taxon>
        <taxon>Tracheophyta</taxon>
        <taxon>Spermatophyta</taxon>
        <taxon>Magnoliopsida</taxon>
        <taxon>Liliopsida</taxon>
        <taxon>Zingiberales</taxon>
        <taxon>Musaceae</taxon>
        <taxon>Musa</taxon>
    </lineage>
</organism>
<evidence type="ECO:0000256" key="8">
    <source>
        <dbReference type="SAM" id="MobiDB-lite"/>
    </source>
</evidence>
<dbReference type="Proteomes" id="UP001055439">
    <property type="component" value="Chromosome 8"/>
</dbReference>
<dbReference type="InterPro" id="IPR016130">
    <property type="entry name" value="Tyr_Pase_AS"/>
</dbReference>
<dbReference type="EMBL" id="CP097510">
    <property type="protein sequence ID" value="URE27670.1"/>
    <property type="molecule type" value="Genomic_DNA"/>
</dbReference>
<keyword evidence="12" id="KW-1185">Reference proteome</keyword>
<dbReference type="EC" id="3.1.3.95" evidence="3"/>
<dbReference type="PROSITE" id="PS00383">
    <property type="entry name" value="TYR_PHOSPHATASE_1"/>
    <property type="match status" value="1"/>
</dbReference>
<feature type="transmembrane region" description="Helical" evidence="9">
    <location>
        <begin position="209"/>
        <end position="232"/>
    </location>
</feature>
<dbReference type="InterPro" id="IPR018456">
    <property type="entry name" value="PTR2_symporter_CS"/>
</dbReference>
<feature type="domain" description="Myotubularin phosphatase" evidence="10">
    <location>
        <begin position="850"/>
        <end position="1219"/>
    </location>
</feature>
<feature type="transmembrane region" description="Helical" evidence="9">
    <location>
        <begin position="327"/>
        <end position="347"/>
    </location>
</feature>
<feature type="compositionally biased region" description="Polar residues" evidence="8">
    <location>
        <begin position="1110"/>
        <end position="1120"/>
    </location>
</feature>
<dbReference type="GO" id="GO:0022857">
    <property type="term" value="F:transmembrane transporter activity"/>
    <property type="evidence" value="ECO:0007669"/>
    <property type="project" value="InterPro"/>
</dbReference>
<sequence length="1420" mass="156223">MATSGGRMFPRTNHPSWLQDISGAYLCYLIDPFLLSFIASVSVSWEAECFYRRPITSARSPNSVRIKSGGFRRLRSPGSPAGERVESVVGRNNLQFHFAQSDERGLGGINRDSVVKGTTPVNLWGKPIDNLSKTGGWIAAFFIFGNEMAERMAYFGLSVNMVVFMFNIMHRPFSSSANAVNTFLGISQVSSVLGGFIADAYLGRYWTIAIFTTIYLVGLIGITLCATMSVFIPNQDQCYELSKLLGTCEPAKSWQMLYLYIVLYVTAFGAAGIRPCVSSFGADQFDERSKDYKAHLDRFFNFFYLSVTVGVIMAFTMVVYIQMRHGWGSAFASLAIAMAISNVVFFVGTPLYRHKLPGGSPLTRVAQVLVAAFRKRNVPFSSSDSIDLYELPGQNSAIKGSGKIDHTDDFRWLDKAALQLKEDGVDPNPWRLCTVTQVEEVKILLKLLPIPMCTIMLSVVLTEYLTLSVQQAYTMNTYMGHLKLPVICMPVFPGLSIFLVLALYYSTFAPLSRRITGHPHGASQLQRVGLGLAVSILSVAWAGAFERYRRNYAVEHGYEALFLSPMPNLSAYWLLIQYCLIGIAEVFCNVGLLEFLYQEAPDAMRSIGSAYAAVAGGLGCFVATIINNIVKSITGNEAEGRPSWLSQNINTGRFDYFYWLLTVLSLINFCVNEKKQNTEIGEGIAGRKALPCSLDRRPAVHCTTAVEAGNKEMEGSGSWDSLVVGWTPEELRRSDSQLHGMTEFLLEAEDVIVQGHGVVLVNTDEAGTLAVTNFRILFVSEVSQQVIELGTIPLATIEKFSKHAVKLPSVPRQSNKTSSRRLLQVVGKDMRTIMFGFRPKTKQRRAVFDALCMCTKPEKLKDLYVFVFGLSTFKNDDPKLRTADEKLVAALCGTPHKGSRRKLYIADARPRKNALANGAMGGGSESSSNYFQSEVVFLGIENIHTMRESLARLRDYLDTHGTASSDGMSSFLRNGGWSWGGGNLSSMSASVSTLGDTGWLIHVQSLLAGSAWIAARVAKESASVLVHCSDGWDRTTQLVSLASVLLDPFYRTIEGFQALVEKDWLAFGHPFSDRMGFPTVSGINNTPSELSRQSSVGSLSSSPLRMPSGSGFTSSAGNTTHGQTSNNCSPIFLQVFLVDFLDCVLSYRFGNFLFNSEKERQQNGVADACGCIWMYLAQLRAPEDGSHVHYNPFYDPVKYDRSLSPPAAALAPTLWPEFHLRWACPSEAGAGDVQSQWRTMTKKFSEIAKAKEIAETKVNELQLSLDLLTAELQKEKQFRNSALAMAKRGSRESLAIKRAVQSLGCKVHFLRGESDAVSTGSSWSETREGLQYSGRSDSDARGQPDEKADLSVSISAAEDSMVANCVTSPECESICPFRTKEGCKWPDAACAQFGGQLVGLKANFDALDRLSIYDGYFGAD</sequence>
<keyword evidence="6" id="KW-0443">Lipid metabolism</keyword>
<dbReference type="Pfam" id="PF00854">
    <property type="entry name" value="PTR2"/>
    <property type="match status" value="1"/>
</dbReference>
<dbReference type="CDD" id="cd17351">
    <property type="entry name" value="MFS_NPF"/>
    <property type="match status" value="1"/>
</dbReference>
<evidence type="ECO:0000256" key="2">
    <source>
        <dbReference type="ARBA" id="ARBA00005982"/>
    </source>
</evidence>
<dbReference type="InterPro" id="IPR004182">
    <property type="entry name" value="GRAM"/>
</dbReference>
<feature type="compositionally biased region" description="Basic and acidic residues" evidence="8">
    <location>
        <begin position="1336"/>
        <end position="1349"/>
    </location>
</feature>
<dbReference type="GO" id="GO:0016020">
    <property type="term" value="C:membrane"/>
    <property type="evidence" value="ECO:0007669"/>
    <property type="project" value="UniProtKB-SubCell"/>
</dbReference>
<evidence type="ECO:0000256" key="3">
    <source>
        <dbReference type="ARBA" id="ARBA00012903"/>
    </source>
</evidence>
<evidence type="ECO:0000256" key="1">
    <source>
        <dbReference type="ARBA" id="ARBA00004141"/>
    </source>
</evidence>
<dbReference type="PANTHER" id="PTHR11654">
    <property type="entry name" value="OLIGOPEPTIDE TRANSPORTER-RELATED"/>
    <property type="match status" value="1"/>
</dbReference>
<dbReference type="CDD" id="cd14507">
    <property type="entry name" value="PTP-MTM-like"/>
    <property type="match status" value="1"/>
</dbReference>
<feature type="transmembrane region" description="Helical" evidence="9">
    <location>
        <begin position="152"/>
        <end position="170"/>
    </location>
</feature>
<dbReference type="InterPro" id="IPR029021">
    <property type="entry name" value="Prot-tyrosine_phosphatase-like"/>
</dbReference>
<proteinExistence type="inferred from homology"/>